<dbReference type="Proteomes" id="UP000559653">
    <property type="component" value="Unassembled WGS sequence"/>
</dbReference>
<gene>
    <name evidence="1" type="ORF">H2B03_01405</name>
</gene>
<organism evidence="1 2">
    <name type="scientific">Candidatus Nitrosomaritimum aestuariumsis</name>
    <dbReference type="NCBI Taxonomy" id="3342354"/>
    <lineage>
        <taxon>Archaea</taxon>
        <taxon>Nitrososphaerota</taxon>
        <taxon>Nitrososphaeria</taxon>
        <taxon>Nitrosopumilales</taxon>
        <taxon>Nitrosopumilaceae</taxon>
        <taxon>Candidatus Nitrosomaritimum</taxon>
    </lineage>
</organism>
<protein>
    <submittedName>
        <fullName evidence="1">Mut7-C RNAse domain-containing protein</fullName>
    </submittedName>
</protein>
<dbReference type="EMBL" id="JACEMZ010000003">
    <property type="protein sequence ID" value="MBA4451823.1"/>
    <property type="molecule type" value="Genomic_DNA"/>
</dbReference>
<reference evidence="1 2" key="1">
    <citation type="journal article" date="2020" name="Appl. Environ. Microbiol.">
        <title>Genomic Characteristics of a Novel Species of Ammonia-Oxidizing Archaea from the Jiulong River Estuary.</title>
        <authorList>
            <person name="Zou D."/>
            <person name="Wan R."/>
            <person name="Han L."/>
            <person name="Xu M.N."/>
            <person name="Liu Y."/>
            <person name="Liu H."/>
            <person name="Kao S.J."/>
            <person name="Li M."/>
        </authorList>
    </citation>
    <scope>NUCLEOTIDE SEQUENCE [LARGE SCALE GENOMIC DNA]</scope>
    <source>
        <strain evidence="1">W1bin1</strain>
    </source>
</reference>
<evidence type="ECO:0000313" key="1">
    <source>
        <dbReference type="EMBL" id="MBA4451823.1"/>
    </source>
</evidence>
<sequence>MQSDHEKNPSFFVDAMLGNIAKKLRLMGYDSKYEADIGDDDLINSAQKDLRIIISRDENLIKKASKFGIESIFLEKQEEIKQFHEIINRLGLKSIKINGDNARCPLCNSETNPIEKHNISDKIPAKVLEKNKKFWKCKNCGKIFWEGSHIANLQKFVSELNER</sequence>
<comment type="caution">
    <text evidence="1">The sequence shown here is derived from an EMBL/GenBank/DDBJ whole genome shotgun (WGS) entry which is preliminary data.</text>
</comment>
<accession>A0AC60VWY5</accession>
<name>A0AC60VWY5_9ARCH</name>
<evidence type="ECO:0000313" key="2">
    <source>
        <dbReference type="Proteomes" id="UP000559653"/>
    </source>
</evidence>
<proteinExistence type="predicted"/>